<evidence type="ECO:0000259" key="2">
    <source>
        <dbReference type="Pfam" id="PF21522"/>
    </source>
</evidence>
<dbReference type="Pfam" id="PF21522">
    <property type="entry name" value="MreB-like_C"/>
    <property type="match status" value="1"/>
</dbReference>
<feature type="domain" description="Actin homologue MreB-like C-terminal" evidence="2">
    <location>
        <begin position="194"/>
        <end position="317"/>
    </location>
</feature>
<dbReference type="Pfam" id="PF17989">
    <property type="entry name" value="ALP_N"/>
    <property type="match status" value="1"/>
</dbReference>
<dbReference type="EMBL" id="CP096983">
    <property type="protein sequence ID" value="URZ10941.1"/>
    <property type="molecule type" value="Genomic_DNA"/>
</dbReference>
<protein>
    <submittedName>
        <fullName evidence="3">Uncharacterized protein</fullName>
    </submittedName>
</protein>
<dbReference type="RefSeq" id="WP_077834945.1">
    <property type="nucleotide sequence ID" value="NZ_CP096983.1"/>
</dbReference>
<organism evidence="3 4">
    <name type="scientific">Clostridium felsineum</name>
    <dbReference type="NCBI Taxonomy" id="36839"/>
    <lineage>
        <taxon>Bacteria</taxon>
        <taxon>Bacillati</taxon>
        <taxon>Bacillota</taxon>
        <taxon>Clostridia</taxon>
        <taxon>Eubacteriales</taxon>
        <taxon>Clostridiaceae</taxon>
        <taxon>Clostridium</taxon>
    </lineage>
</organism>
<reference evidence="3 4" key="1">
    <citation type="submission" date="2022-04" db="EMBL/GenBank/DDBJ databases">
        <title>Genome sequence of C. roseum typestrain.</title>
        <authorList>
            <person name="Poehlein A."/>
            <person name="Schoch T."/>
            <person name="Duerre P."/>
            <person name="Daniel R."/>
        </authorList>
    </citation>
    <scope>NUCLEOTIDE SEQUENCE [LARGE SCALE GENOMIC DNA]</scope>
    <source>
        <strain evidence="3 4">DSM 7320</strain>
    </source>
</reference>
<evidence type="ECO:0000313" key="3">
    <source>
        <dbReference type="EMBL" id="URZ10941.1"/>
    </source>
</evidence>
<dbReference type="KEGG" id="crw:CROST_016570"/>
<evidence type="ECO:0000313" key="4">
    <source>
        <dbReference type="Proteomes" id="UP000190951"/>
    </source>
</evidence>
<dbReference type="InterPro" id="IPR049067">
    <property type="entry name" value="MreB-like_C"/>
</dbReference>
<gene>
    <name evidence="3" type="ORF">CROST_016570</name>
</gene>
<dbReference type="Gene3D" id="3.30.420.40">
    <property type="match status" value="2"/>
</dbReference>
<dbReference type="InterPro" id="IPR043129">
    <property type="entry name" value="ATPase_NBD"/>
</dbReference>
<dbReference type="AlphaFoldDB" id="A0A1S8LWP2"/>
<feature type="domain" description="Actin-like protein N-terminal" evidence="1">
    <location>
        <begin position="5"/>
        <end position="171"/>
    </location>
</feature>
<dbReference type="SUPFAM" id="SSF53067">
    <property type="entry name" value="Actin-like ATPase domain"/>
    <property type="match status" value="2"/>
</dbReference>
<proteinExistence type="predicted"/>
<name>A0A1S8LWP2_9CLOT</name>
<dbReference type="InterPro" id="IPR040607">
    <property type="entry name" value="ALP_N"/>
</dbReference>
<sequence length="347" mass="38810">MFKIGLDLGYGYTKGCNDNNKEILFPSIISMDMGFSPLDDSSDILKKHKEFNIKNVQENLKISISNGMDRREFLVGESARNESNSSNLLDSNKINSIETKVLLAASSVLLFPNDKVPINLITGLPINQIRSQKQDFKDMLMKYKAVVSLPEYNIEKLIKFDKVDILPQGVGAVYSSIWTDIKKYTIPNTYILFIDWGYKTIDYIIFSINSNGVPKLAGNFSGSLNNGMFQIGNDANMAFQVKTGQMLEVGFLNQLVSDGKTWFDGRWVDINEELKLIKDDRARKVKAALKSKLADIIDKIAVTFIGGGGGITMFPYLKDFSSNTQLVDDAQMGNAKGYKLIADIRDK</sequence>
<evidence type="ECO:0000259" key="1">
    <source>
        <dbReference type="Pfam" id="PF17989"/>
    </source>
</evidence>
<keyword evidence="4" id="KW-1185">Reference proteome</keyword>
<dbReference type="CDD" id="cd24025">
    <property type="entry name" value="ASKHA_NBD_ParM_pCBH-like"/>
    <property type="match status" value="1"/>
</dbReference>
<dbReference type="Proteomes" id="UP000190951">
    <property type="component" value="Chromosome"/>
</dbReference>
<dbReference type="STRING" id="84029.CROST_11250"/>
<accession>A0A1S8LWP2</accession>